<evidence type="ECO:0000259" key="1">
    <source>
        <dbReference type="Pfam" id="PF00384"/>
    </source>
</evidence>
<dbReference type="InterPro" id="IPR006656">
    <property type="entry name" value="Mopterin_OxRdtase"/>
</dbReference>
<evidence type="ECO:0000313" key="3">
    <source>
        <dbReference type="Proteomes" id="UP000248731"/>
    </source>
</evidence>
<dbReference type="AlphaFoldDB" id="A0A2X4TQI4"/>
<name>A0A2X4TQI4_SALER</name>
<protein>
    <submittedName>
        <fullName evidence="2">Respiratory nitrate reductase 1 subunit alpha</fullName>
        <ecNumber evidence="2">1.7.99.4</ecNumber>
    </submittedName>
</protein>
<dbReference type="PANTHER" id="PTHR43105">
    <property type="entry name" value="RESPIRATORY NITRATE REDUCTASE"/>
    <property type="match status" value="1"/>
</dbReference>
<reference evidence="2 3" key="1">
    <citation type="submission" date="2018-06" db="EMBL/GenBank/DDBJ databases">
        <authorList>
            <consortium name="Pathogen Informatics"/>
            <person name="Doyle S."/>
        </authorList>
    </citation>
    <scope>NUCLEOTIDE SEQUENCE [LARGE SCALE GENOMIC DNA]</scope>
    <source>
        <strain evidence="2 3">NCTC7307</strain>
    </source>
</reference>
<organism evidence="2 3">
    <name type="scientific">Salmonella enterica subsp. arizonae</name>
    <dbReference type="NCBI Taxonomy" id="59203"/>
    <lineage>
        <taxon>Bacteria</taxon>
        <taxon>Pseudomonadati</taxon>
        <taxon>Pseudomonadota</taxon>
        <taxon>Gammaproteobacteria</taxon>
        <taxon>Enterobacterales</taxon>
        <taxon>Enterobacteriaceae</taxon>
        <taxon>Salmonella</taxon>
    </lineage>
</organism>
<proteinExistence type="predicted"/>
<dbReference type="Pfam" id="PF00384">
    <property type="entry name" value="Molybdopterin"/>
    <property type="match status" value="1"/>
</dbReference>
<keyword evidence="2" id="KW-0560">Oxidoreductase</keyword>
<accession>A0A2X4TQI4</accession>
<dbReference type="GO" id="GO:0016020">
    <property type="term" value="C:membrane"/>
    <property type="evidence" value="ECO:0007669"/>
    <property type="project" value="TreeGrafter"/>
</dbReference>
<dbReference type="EMBL" id="LS483466">
    <property type="protein sequence ID" value="SQI24092.1"/>
    <property type="molecule type" value="Genomic_DNA"/>
</dbReference>
<dbReference type="SUPFAM" id="SSF53706">
    <property type="entry name" value="Formate dehydrogenase/DMSO reductase, domains 1-3"/>
    <property type="match status" value="1"/>
</dbReference>
<evidence type="ECO:0000313" key="2">
    <source>
        <dbReference type="EMBL" id="SQI24092.1"/>
    </source>
</evidence>
<dbReference type="EC" id="1.7.99.4" evidence="2"/>
<dbReference type="PANTHER" id="PTHR43105:SF8">
    <property type="entry name" value="RESPIRATORY NITRATE REDUCTASE 1 ALPHA CHAIN"/>
    <property type="match status" value="1"/>
</dbReference>
<gene>
    <name evidence="2" type="primary">narG_4</name>
    <name evidence="2" type="ORF">NCTC7307_02651</name>
</gene>
<feature type="domain" description="Molybdopterin oxidoreductase" evidence="1">
    <location>
        <begin position="30"/>
        <end position="83"/>
    </location>
</feature>
<dbReference type="GO" id="GO:0016491">
    <property type="term" value="F:oxidoreductase activity"/>
    <property type="evidence" value="ECO:0007669"/>
    <property type="project" value="UniProtKB-KW"/>
</dbReference>
<sequence length="155" mass="17883">MGRADHWRARAQIIRIAREFADNADKTHGRSMIIVGAGLNHWYHLDMNYRGLINMLVFCGCIGQSGGGWAHYVGQEKLRPQTGWQPLAFALDWQRPARHMNSTSYFYNHSSQWRYETVTAQELLSPMADKSRYSGHLIDFNVRAERMGWLPSARS</sequence>
<dbReference type="InterPro" id="IPR050123">
    <property type="entry name" value="Prok_molybdopt-oxidoreductase"/>
</dbReference>
<keyword evidence="3" id="KW-1185">Reference proteome</keyword>
<dbReference type="Proteomes" id="UP000248731">
    <property type="component" value="Chromosome 1"/>
</dbReference>
<dbReference type="Gene3D" id="3.40.50.12440">
    <property type="match status" value="1"/>
</dbReference>